<dbReference type="InterPro" id="IPR013324">
    <property type="entry name" value="RNA_pol_sigma_r3/r4-like"/>
</dbReference>
<dbReference type="InterPro" id="IPR013325">
    <property type="entry name" value="RNA_pol_sigma_r2"/>
</dbReference>
<keyword evidence="5 6" id="KW-0804">Transcription</keyword>
<protein>
    <recommendedName>
        <fullName evidence="6">RNA polymerase sigma factor</fullName>
    </recommendedName>
</protein>
<keyword evidence="2 6" id="KW-0805">Transcription regulation</keyword>
<organism evidence="9 10">
    <name type="scientific">Rhodanobacter lindaniclasticus</name>
    <dbReference type="NCBI Taxonomy" id="75310"/>
    <lineage>
        <taxon>Bacteria</taxon>
        <taxon>Pseudomonadati</taxon>
        <taxon>Pseudomonadota</taxon>
        <taxon>Gammaproteobacteria</taxon>
        <taxon>Lysobacterales</taxon>
        <taxon>Rhodanobacteraceae</taxon>
        <taxon>Rhodanobacter</taxon>
    </lineage>
</organism>
<dbReference type="Pfam" id="PF04542">
    <property type="entry name" value="Sigma70_r2"/>
    <property type="match status" value="1"/>
</dbReference>
<evidence type="ECO:0000256" key="4">
    <source>
        <dbReference type="ARBA" id="ARBA00023125"/>
    </source>
</evidence>
<dbReference type="InterPro" id="IPR000838">
    <property type="entry name" value="RNA_pol_sigma70_ECF_CS"/>
</dbReference>
<evidence type="ECO:0000256" key="2">
    <source>
        <dbReference type="ARBA" id="ARBA00023015"/>
    </source>
</evidence>
<evidence type="ECO:0000313" key="9">
    <source>
        <dbReference type="EMBL" id="THD07686.1"/>
    </source>
</evidence>
<evidence type="ECO:0000256" key="1">
    <source>
        <dbReference type="ARBA" id="ARBA00010641"/>
    </source>
</evidence>
<evidence type="ECO:0000259" key="8">
    <source>
        <dbReference type="Pfam" id="PF08281"/>
    </source>
</evidence>
<dbReference type="PANTHER" id="PTHR43133">
    <property type="entry name" value="RNA POLYMERASE ECF-TYPE SIGMA FACTO"/>
    <property type="match status" value="1"/>
</dbReference>
<sequence>MDRALVARALLGNDSRAFEQLLRRHQGMVRAQLRRLLRGDEAMADDLAQEAFLLAWRKLDQFRGDARFSTWLYRIAYSCFLQACRKSVVAGDADDGEVDRLPAMSRSIDLQLDLERAMQRLSTAEQAVLLHCVQLGLSHDEAAYVLGMPLGTVKTHATRGKAKLKNWLAAWRPVPDEERTS</sequence>
<dbReference type="InterPro" id="IPR007627">
    <property type="entry name" value="RNA_pol_sigma70_r2"/>
</dbReference>
<gene>
    <name evidence="9" type="ORF">B1991_08145</name>
</gene>
<keyword evidence="3 6" id="KW-0731">Sigma factor</keyword>
<feature type="domain" description="RNA polymerase sigma-70 region 2" evidence="7">
    <location>
        <begin position="21"/>
        <end position="86"/>
    </location>
</feature>
<dbReference type="GO" id="GO:0003677">
    <property type="term" value="F:DNA binding"/>
    <property type="evidence" value="ECO:0007669"/>
    <property type="project" value="UniProtKB-KW"/>
</dbReference>
<name>A0A4S3KGH5_9GAMM</name>
<evidence type="ECO:0000256" key="3">
    <source>
        <dbReference type="ARBA" id="ARBA00023082"/>
    </source>
</evidence>
<dbReference type="GO" id="GO:0016987">
    <property type="term" value="F:sigma factor activity"/>
    <property type="evidence" value="ECO:0007669"/>
    <property type="project" value="UniProtKB-KW"/>
</dbReference>
<evidence type="ECO:0000256" key="6">
    <source>
        <dbReference type="RuleBase" id="RU000716"/>
    </source>
</evidence>
<evidence type="ECO:0000313" key="10">
    <source>
        <dbReference type="Proteomes" id="UP000306317"/>
    </source>
</evidence>
<keyword evidence="10" id="KW-1185">Reference proteome</keyword>
<dbReference type="InterPro" id="IPR039425">
    <property type="entry name" value="RNA_pol_sigma-70-like"/>
</dbReference>
<proteinExistence type="inferred from homology"/>
<comment type="caution">
    <text evidence="9">The sequence shown here is derived from an EMBL/GenBank/DDBJ whole genome shotgun (WGS) entry which is preliminary data.</text>
</comment>
<dbReference type="EMBL" id="MWIO01000025">
    <property type="protein sequence ID" value="THD07686.1"/>
    <property type="molecule type" value="Genomic_DNA"/>
</dbReference>
<dbReference type="GO" id="GO:0006352">
    <property type="term" value="P:DNA-templated transcription initiation"/>
    <property type="evidence" value="ECO:0007669"/>
    <property type="project" value="InterPro"/>
</dbReference>
<dbReference type="InterPro" id="IPR036388">
    <property type="entry name" value="WH-like_DNA-bd_sf"/>
</dbReference>
<dbReference type="AlphaFoldDB" id="A0A4S3KGH5"/>
<evidence type="ECO:0000259" key="7">
    <source>
        <dbReference type="Pfam" id="PF04542"/>
    </source>
</evidence>
<dbReference type="Proteomes" id="UP000306317">
    <property type="component" value="Unassembled WGS sequence"/>
</dbReference>
<dbReference type="PANTHER" id="PTHR43133:SF8">
    <property type="entry name" value="RNA POLYMERASE SIGMA FACTOR HI_1459-RELATED"/>
    <property type="match status" value="1"/>
</dbReference>
<dbReference type="Pfam" id="PF08281">
    <property type="entry name" value="Sigma70_r4_2"/>
    <property type="match status" value="1"/>
</dbReference>
<dbReference type="InterPro" id="IPR013249">
    <property type="entry name" value="RNA_pol_sigma70_r4_t2"/>
</dbReference>
<accession>A0A4S3KGH5</accession>
<reference evidence="9 10" key="1">
    <citation type="submission" date="2017-02" db="EMBL/GenBank/DDBJ databases">
        <title>Whole genome sequencing of Rhodanobacter lindaniclasticus DSM 17932.</title>
        <authorList>
            <person name="Kumar S."/>
            <person name="Patil P."/>
            <person name="Patil P.B."/>
        </authorList>
    </citation>
    <scope>NUCLEOTIDE SEQUENCE [LARGE SCALE GENOMIC DNA]</scope>
    <source>
        <strain evidence="9 10">DSM 17932</strain>
    </source>
</reference>
<evidence type="ECO:0000256" key="5">
    <source>
        <dbReference type="ARBA" id="ARBA00023163"/>
    </source>
</evidence>
<dbReference type="NCBIfam" id="TIGR02937">
    <property type="entry name" value="sigma70-ECF"/>
    <property type="match status" value="1"/>
</dbReference>
<keyword evidence="4 6" id="KW-0238">DNA-binding</keyword>
<dbReference type="SUPFAM" id="SSF88946">
    <property type="entry name" value="Sigma2 domain of RNA polymerase sigma factors"/>
    <property type="match status" value="1"/>
</dbReference>
<comment type="similarity">
    <text evidence="1 6">Belongs to the sigma-70 factor family. ECF subfamily.</text>
</comment>
<dbReference type="InterPro" id="IPR014284">
    <property type="entry name" value="RNA_pol_sigma-70_dom"/>
</dbReference>
<feature type="domain" description="RNA polymerase sigma factor 70 region 4 type 2" evidence="8">
    <location>
        <begin position="113"/>
        <end position="164"/>
    </location>
</feature>
<dbReference type="Gene3D" id="1.10.10.10">
    <property type="entry name" value="Winged helix-like DNA-binding domain superfamily/Winged helix DNA-binding domain"/>
    <property type="match status" value="1"/>
</dbReference>
<dbReference type="SUPFAM" id="SSF88659">
    <property type="entry name" value="Sigma3 and sigma4 domains of RNA polymerase sigma factors"/>
    <property type="match status" value="1"/>
</dbReference>
<dbReference type="Gene3D" id="1.10.1740.10">
    <property type="match status" value="1"/>
</dbReference>
<dbReference type="PROSITE" id="PS01063">
    <property type="entry name" value="SIGMA70_ECF"/>
    <property type="match status" value="1"/>
</dbReference>